<evidence type="ECO:0000313" key="10">
    <source>
        <dbReference type="Proteomes" id="UP000198571"/>
    </source>
</evidence>
<keyword evidence="5 8" id="KW-0413">Isomerase</keyword>
<feature type="binding site" evidence="8">
    <location>
        <begin position="9"/>
        <end position="10"/>
    </location>
    <ligand>
        <name>substrate</name>
    </ligand>
</feature>
<organism evidence="9 10">
    <name type="scientific">Salipaludibacillus aurantiacus</name>
    <dbReference type="NCBI Taxonomy" id="1601833"/>
    <lineage>
        <taxon>Bacteria</taxon>
        <taxon>Bacillati</taxon>
        <taxon>Bacillota</taxon>
        <taxon>Bacilli</taxon>
        <taxon>Bacillales</taxon>
        <taxon>Bacillaceae</taxon>
    </lineage>
</organism>
<feature type="active site" description="Proton donor/acceptor" evidence="8">
    <location>
        <position position="72"/>
    </location>
</feature>
<protein>
    <recommendedName>
        <fullName evidence="7 8">Glutamate racemase</fullName>
        <ecNumber evidence="2 8">5.1.1.3</ecNumber>
    </recommendedName>
</protein>
<reference evidence="10" key="1">
    <citation type="submission" date="2016-10" db="EMBL/GenBank/DDBJ databases">
        <authorList>
            <person name="Varghese N."/>
            <person name="Submissions S."/>
        </authorList>
    </citation>
    <scope>NUCLEOTIDE SEQUENCE [LARGE SCALE GENOMIC DNA]</scope>
    <source>
        <strain evidence="10">S9</strain>
    </source>
</reference>
<dbReference type="NCBIfam" id="NF002035">
    <property type="entry name" value="PRK00865.1-3"/>
    <property type="match status" value="1"/>
</dbReference>
<dbReference type="GO" id="GO:0008881">
    <property type="term" value="F:glutamate racemase activity"/>
    <property type="evidence" value="ECO:0007669"/>
    <property type="project" value="UniProtKB-UniRule"/>
</dbReference>
<feature type="active site" description="Proton donor/acceptor" evidence="8">
    <location>
        <position position="183"/>
    </location>
</feature>
<dbReference type="AlphaFoldDB" id="A0A1H9T1W9"/>
<evidence type="ECO:0000313" key="9">
    <source>
        <dbReference type="EMBL" id="SER91250.1"/>
    </source>
</evidence>
<comment type="catalytic activity">
    <reaction evidence="1 8">
        <text>L-glutamate = D-glutamate</text>
        <dbReference type="Rhea" id="RHEA:12813"/>
        <dbReference type="ChEBI" id="CHEBI:29985"/>
        <dbReference type="ChEBI" id="CHEBI:29986"/>
        <dbReference type="EC" id="5.1.1.3"/>
    </reaction>
</comment>
<name>A0A1H9T1W9_9BACI</name>
<dbReference type="UniPathway" id="UPA00219"/>
<dbReference type="Gene3D" id="3.40.50.1860">
    <property type="match status" value="2"/>
</dbReference>
<comment type="similarity">
    <text evidence="8">Belongs to the aspartate/glutamate racemases family.</text>
</comment>
<accession>A0A1H9T1W9</accession>
<comment type="function">
    <text evidence="8">Provides the (R)-glutamate required for cell wall biosynthesis.</text>
</comment>
<comment type="pathway">
    <text evidence="8">Cell wall biogenesis; peptidoglycan biosynthesis.</text>
</comment>
<dbReference type="GO" id="GO:0009252">
    <property type="term" value="P:peptidoglycan biosynthetic process"/>
    <property type="evidence" value="ECO:0007669"/>
    <property type="project" value="UniProtKB-UniRule"/>
</dbReference>
<evidence type="ECO:0000256" key="3">
    <source>
        <dbReference type="ARBA" id="ARBA00022960"/>
    </source>
</evidence>
<sequence length="280" mass="30553">MKKPIGVIDSGVGGLTVVSELIRQLPKEEIIYIGDTARCPYGPRSQEEVRSFTWEMIDYLLSHDIKLLVIACNTATAVVLEEAKEKLSIPVLGVIHPGATAALKTTKNQHVGVIGTEGTISSGAYHRELTAINNKVKVVSLACPTLVPLVETGKFNTPHSKKVISEALAPILAYDIDSLILGCTHYPLIASQISEEAGDRVKVICSGDETALEVSALLYHKDLLYTGETEPSHLFYTTGPIATFKKVAEDWLKCRGLKVKETNLRLPAYFQNIKAAGWRN</sequence>
<dbReference type="InterPro" id="IPR015942">
    <property type="entry name" value="Asp/Glu/hydantoin_racemase"/>
</dbReference>
<dbReference type="RefSeq" id="WP_093049683.1">
    <property type="nucleotide sequence ID" value="NZ_FOGT01000005.1"/>
</dbReference>
<dbReference type="GO" id="GO:0008360">
    <property type="term" value="P:regulation of cell shape"/>
    <property type="evidence" value="ECO:0007669"/>
    <property type="project" value="UniProtKB-KW"/>
</dbReference>
<dbReference type="PROSITE" id="PS00923">
    <property type="entry name" value="ASP_GLU_RACEMASE_1"/>
    <property type="match status" value="1"/>
</dbReference>
<dbReference type="GO" id="GO:0042802">
    <property type="term" value="F:identical protein binding"/>
    <property type="evidence" value="ECO:0007669"/>
    <property type="project" value="UniProtKB-ARBA"/>
</dbReference>
<feature type="binding site" evidence="8">
    <location>
        <begin position="73"/>
        <end position="74"/>
    </location>
    <ligand>
        <name>substrate</name>
    </ligand>
</feature>
<evidence type="ECO:0000256" key="6">
    <source>
        <dbReference type="ARBA" id="ARBA00023316"/>
    </source>
</evidence>
<dbReference type="Pfam" id="PF01177">
    <property type="entry name" value="Asp_Glu_race"/>
    <property type="match status" value="1"/>
</dbReference>
<evidence type="ECO:0000256" key="5">
    <source>
        <dbReference type="ARBA" id="ARBA00023235"/>
    </source>
</evidence>
<dbReference type="NCBIfam" id="TIGR00067">
    <property type="entry name" value="glut_race"/>
    <property type="match status" value="1"/>
</dbReference>
<dbReference type="Proteomes" id="UP000198571">
    <property type="component" value="Unassembled WGS sequence"/>
</dbReference>
<keyword evidence="10" id="KW-1185">Reference proteome</keyword>
<evidence type="ECO:0000256" key="4">
    <source>
        <dbReference type="ARBA" id="ARBA00022984"/>
    </source>
</evidence>
<dbReference type="InterPro" id="IPR001920">
    <property type="entry name" value="Asp/Glu_race"/>
</dbReference>
<gene>
    <name evidence="8" type="primary">murI</name>
    <name evidence="9" type="ORF">SAMN05518684_10581</name>
</gene>
<dbReference type="EC" id="5.1.1.3" evidence="2 8"/>
<keyword evidence="3 8" id="KW-0133">Cell shape</keyword>
<proteinExistence type="inferred from homology"/>
<feature type="binding site" evidence="8">
    <location>
        <begin position="41"/>
        <end position="42"/>
    </location>
    <ligand>
        <name>substrate</name>
    </ligand>
</feature>
<dbReference type="PROSITE" id="PS00924">
    <property type="entry name" value="ASP_GLU_RACEMASE_2"/>
    <property type="match status" value="1"/>
</dbReference>
<dbReference type="PANTHER" id="PTHR21198:SF2">
    <property type="entry name" value="GLUTAMATE RACEMASE"/>
    <property type="match status" value="1"/>
</dbReference>
<dbReference type="PANTHER" id="PTHR21198">
    <property type="entry name" value="GLUTAMATE RACEMASE"/>
    <property type="match status" value="1"/>
</dbReference>
<dbReference type="SUPFAM" id="SSF53681">
    <property type="entry name" value="Aspartate/glutamate racemase"/>
    <property type="match status" value="2"/>
</dbReference>
<dbReference type="InterPro" id="IPR004391">
    <property type="entry name" value="Glu_race"/>
</dbReference>
<evidence type="ECO:0000256" key="1">
    <source>
        <dbReference type="ARBA" id="ARBA00001602"/>
    </source>
</evidence>
<evidence type="ECO:0000256" key="7">
    <source>
        <dbReference type="ARBA" id="ARBA00070053"/>
    </source>
</evidence>
<dbReference type="OrthoDB" id="9801055at2"/>
<dbReference type="FunFam" id="3.40.50.1860:FF:000002">
    <property type="entry name" value="Glutamate racemase"/>
    <property type="match status" value="1"/>
</dbReference>
<dbReference type="GO" id="GO:0071555">
    <property type="term" value="P:cell wall organization"/>
    <property type="evidence" value="ECO:0007669"/>
    <property type="project" value="UniProtKB-KW"/>
</dbReference>
<dbReference type="EMBL" id="FOGT01000005">
    <property type="protein sequence ID" value="SER91250.1"/>
    <property type="molecule type" value="Genomic_DNA"/>
</dbReference>
<keyword evidence="4 8" id="KW-0573">Peptidoglycan synthesis</keyword>
<evidence type="ECO:0000256" key="2">
    <source>
        <dbReference type="ARBA" id="ARBA00013090"/>
    </source>
</evidence>
<evidence type="ECO:0000256" key="8">
    <source>
        <dbReference type="HAMAP-Rule" id="MF_00258"/>
    </source>
</evidence>
<dbReference type="HAMAP" id="MF_00258">
    <property type="entry name" value="Glu_racemase"/>
    <property type="match status" value="1"/>
</dbReference>
<dbReference type="STRING" id="1601833.SAMN05518684_10581"/>
<feature type="binding site" evidence="8">
    <location>
        <begin position="184"/>
        <end position="185"/>
    </location>
    <ligand>
        <name>substrate</name>
    </ligand>
</feature>
<keyword evidence="6 8" id="KW-0961">Cell wall biogenesis/degradation</keyword>
<dbReference type="InterPro" id="IPR018187">
    <property type="entry name" value="Asp/Glu_racemase_AS_1"/>
</dbReference>
<dbReference type="InterPro" id="IPR033134">
    <property type="entry name" value="Asp/Glu_racemase_AS_2"/>
</dbReference>